<organism evidence="3 4">
    <name type="scientific">Salinirubellus salinus</name>
    <dbReference type="NCBI Taxonomy" id="1364945"/>
    <lineage>
        <taxon>Archaea</taxon>
        <taxon>Methanobacteriati</taxon>
        <taxon>Methanobacteriota</taxon>
        <taxon>Stenosarchaea group</taxon>
        <taxon>Halobacteria</taxon>
        <taxon>Halobacteriales</taxon>
        <taxon>Natronomonadaceae</taxon>
        <taxon>Salinirubellus</taxon>
    </lineage>
</organism>
<dbReference type="Pfam" id="PF01978">
    <property type="entry name" value="TrmB"/>
    <property type="match status" value="1"/>
</dbReference>
<evidence type="ECO:0000256" key="1">
    <source>
        <dbReference type="SAM" id="MobiDB-lite"/>
    </source>
</evidence>
<dbReference type="InterPro" id="IPR011991">
    <property type="entry name" value="ArsR-like_HTH"/>
</dbReference>
<feature type="domain" description="HTH arsR-type" evidence="2">
    <location>
        <begin position="20"/>
        <end position="105"/>
    </location>
</feature>
<dbReference type="RefSeq" id="WP_260595333.1">
    <property type="nucleotide sequence ID" value="NZ_CP104003.1"/>
</dbReference>
<dbReference type="SMART" id="SM00418">
    <property type="entry name" value="HTH_ARSR"/>
    <property type="match status" value="1"/>
</dbReference>
<dbReference type="Gene3D" id="1.10.10.10">
    <property type="entry name" value="Winged helix-like DNA-binding domain superfamily/Winged helix DNA-binding domain"/>
    <property type="match status" value="1"/>
</dbReference>
<dbReference type="InterPro" id="IPR036388">
    <property type="entry name" value="WH-like_DNA-bd_sf"/>
</dbReference>
<evidence type="ECO:0000313" key="4">
    <source>
        <dbReference type="Proteomes" id="UP001057580"/>
    </source>
</evidence>
<dbReference type="GeneID" id="74942344"/>
<proteinExistence type="predicted"/>
<evidence type="ECO:0000259" key="2">
    <source>
        <dbReference type="SMART" id="SM00418"/>
    </source>
</evidence>
<dbReference type="GO" id="GO:0003677">
    <property type="term" value="F:DNA binding"/>
    <property type="evidence" value="ECO:0007669"/>
    <property type="project" value="UniProtKB-KW"/>
</dbReference>
<dbReference type="EMBL" id="CP104003">
    <property type="protein sequence ID" value="UWM56213.1"/>
    <property type="molecule type" value="Genomic_DNA"/>
</dbReference>
<dbReference type="InterPro" id="IPR001845">
    <property type="entry name" value="HTH_ArsR_DNA-bd_dom"/>
</dbReference>
<protein>
    <submittedName>
        <fullName evidence="3">Winged helix DNA-binding protein</fullName>
    </submittedName>
</protein>
<evidence type="ECO:0000313" key="3">
    <source>
        <dbReference type="EMBL" id="UWM56213.1"/>
    </source>
</evidence>
<dbReference type="CDD" id="cd00090">
    <property type="entry name" value="HTH_ARSR"/>
    <property type="match status" value="1"/>
</dbReference>
<dbReference type="GO" id="GO:0003700">
    <property type="term" value="F:DNA-binding transcription factor activity"/>
    <property type="evidence" value="ECO:0007669"/>
    <property type="project" value="InterPro"/>
</dbReference>
<dbReference type="AlphaFoldDB" id="A0A9E7R7U7"/>
<dbReference type="SUPFAM" id="SSF46785">
    <property type="entry name" value="Winged helix' DNA-binding domain"/>
    <property type="match status" value="1"/>
</dbReference>
<dbReference type="InterPro" id="IPR002831">
    <property type="entry name" value="Tscrpt_reg_TrmB_N"/>
</dbReference>
<dbReference type="KEGG" id="ssai:N0B31_07940"/>
<reference evidence="3" key="1">
    <citation type="submission" date="2022-09" db="EMBL/GenBank/DDBJ databases">
        <title>Diverse halophilic archaea isolated from saline environments.</title>
        <authorList>
            <person name="Cui H.-L."/>
        </authorList>
    </citation>
    <scope>NUCLEOTIDE SEQUENCE</scope>
    <source>
        <strain evidence="3">ZS-35-S2</strain>
    </source>
</reference>
<keyword evidence="4" id="KW-1185">Reference proteome</keyword>
<sequence length="151" mass="17082">MVESMGEMLERDLQCENLLECFHGLSDLDRETFRVLVDADRPLTVDELAEAVDRERTTAYRSLRRLDEAGVVDREQRSGDGGSYYHVFSPADPDEVADAMQRLLNDWYATMGTLVAEFRETYADRVEVGADTDDEPERVADDPHPAPANPE</sequence>
<keyword evidence="3" id="KW-0238">DNA-binding</keyword>
<feature type="region of interest" description="Disordered" evidence="1">
    <location>
        <begin position="126"/>
        <end position="151"/>
    </location>
</feature>
<accession>A0A9E7R7U7</accession>
<dbReference type="Proteomes" id="UP001057580">
    <property type="component" value="Chromosome"/>
</dbReference>
<name>A0A9E7R7U7_9EURY</name>
<gene>
    <name evidence="3" type="ORF">N0B31_07940</name>
</gene>
<dbReference type="InterPro" id="IPR036390">
    <property type="entry name" value="WH_DNA-bd_sf"/>
</dbReference>